<organism evidence="2 3">
    <name type="scientific">candidate division TA06 bacterium B3_TA06</name>
    <dbReference type="NCBI Taxonomy" id="2012487"/>
    <lineage>
        <taxon>Bacteria</taxon>
        <taxon>Bacteria division TA06</taxon>
    </lineage>
</organism>
<feature type="signal peptide" evidence="1">
    <location>
        <begin position="1"/>
        <end position="26"/>
    </location>
</feature>
<feature type="chain" id="PRO_5021756453" description="Secretion system C-terminal sorting domain-containing protein" evidence="1">
    <location>
        <begin position="27"/>
        <end position="223"/>
    </location>
</feature>
<comment type="caution">
    <text evidence="2">The sequence shown here is derived from an EMBL/GenBank/DDBJ whole genome shotgun (WGS) entry which is preliminary data.</text>
</comment>
<evidence type="ECO:0008006" key="4">
    <source>
        <dbReference type="Google" id="ProtNLM"/>
    </source>
</evidence>
<accession>A0A532UZ03</accession>
<protein>
    <recommendedName>
        <fullName evidence="4">Secretion system C-terminal sorting domain-containing protein</fullName>
    </recommendedName>
</protein>
<reference evidence="2 3" key="1">
    <citation type="submission" date="2017-06" db="EMBL/GenBank/DDBJ databases">
        <title>Novel microbial phyla capable of carbon fixation and sulfur reduction in deep-sea sediments.</title>
        <authorList>
            <person name="Huang J."/>
            <person name="Baker B."/>
            <person name="Wang Y."/>
        </authorList>
    </citation>
    <scope>NUCLEOTIDE SEQUENCE [LARGE SCALE GENOMIC DNA]</scope>
    <source>
        <strain evidence="2">B3_TA06</strain>
    </source>
</reference>
<name>A0A532UZ03_UNCT6</name>
<sequence>MKKLLPVPVFWVLAAIALLVAAPLSAAPVLVEVYWEGWITTLPDKVDTVTVLELSFSVDSSCYVLFTGGVVSRSAKIFLQADGTNLFPETSLSGYDACGIHLNYTYPLAPGNHNTYLQLTNFKLNWLADCYEAYLQALIFLPDEPGAVAEQPVSDAEPGVTTPSLISRGPYVNVAGATELVDATGRVIEDAISDDKVYISNLPTGTYFARNGDRTVVKIVKVQ</sequence>
<gene>
    <name evidence="2" type="ORF">CEE36_09630</name>
</gene>
<evidence type="ECO:0000313" key="2">
    <source>
        <dbReference type="EMBL" id="TKJ40185.1"/>
    </source>
</evidence>
<dbReference type="AlphaFoldDB" id="A0A532UZ03"/>
<proteinExistence type="predicted"/>
<evidence type="ECO:0000313" key="3">
    <source>
        <dbReference type="Proteomes" id="UP000317778"/>
    </source>
</evidence>
<keyword evidence="1" id="KW-0732">Signal</keyword>
<dbReference type="Proteomes" id="UP000317778">
    <property type="component" value="Unassembled WGS sequence"/>
</dbReference>
<dbReference type="EMBL" id="NJBO01000019">
    <property type="protein sequence ID" value="TKJ40185.1"/>
    <property type="molecule type" value="Genomic_DNA"/>
</dbReference>
<evidence type="ECO:0000256" key="1">
    <source>
        <dbReference type="SAM" id="SignalP"/>
    </source>
</evidence>